<organism evidence="1 2">
    <name type="scientific">Flavobacterium cerinum</name>
    <dbReference type="NCBI Taxonomy" id="2502784"/>
    <lineage>
        <taxon>Bacteria</taxon>
        <taxon>Pseudomonadati</taxon>
        <taxon>Bacteroidota</taxon>
        <taxon>Flavobacteriia</taxon>
        <taxon>Flavobacteriales</taxon>
        <taxon>Flavobacteriaceae</taxon>
        <taxon>Flavobacterium</taxon>
    </lineage>
</organism>
<dbReference type="RefSeq" id="WP_256552792.1">
    <property type="nucleotide sequence ID" value="NZ_CP101751.1"/>
</dbReference>
<dbReference type="Proteomes" id="UP001059844">
    <property type="component" value="Chromosome"/>
</dbReference>
<keyword evidence="2" id="KW-1185">Reference proteome</keyword>
<sequence length="307" mass="35835">MNFLRFFRKKKSAPSQQQSRPIQQQSWPDEIPVISNGKDYTIKIDNQMSLEAITQLLKTLRKHKIAFSVHDRLLYSYEIGDPGAYVTYSQDKNDLEDCWSMTFGNHGWSGGTFTIEEKNIALQLFNLAQKEEIDSIRIGNVRLFNYEKKNPDRNKNMNALLYTIHSNLPSFKPDFLIFGIFKSGDYPESYTIYKLTDTQLFADTRGIWHSDRFTSKGYVFEGLELSDEKRNKVKALINGIPLELLTRIWDSFYETENKNEDKLVLAFSTAECHKTIIIDEYIRAKEKLPPAIRDFRITIEKLVEELD</sequence>
<gene>
    <name evidence="1" type="ORF">NOX80_08145</name>
</gene>
<name>A0ABY5IXJ4_9FLAO</name>
<dbReference type="EMBL" id="CP101751">
    <property type="protein sequence ID" value="UUC47156.1"/>
    <property type="molecule type" value="Genomic_DNA"/>
</dbReference>
<reference evidence="1" key="1">
    <citation type="submission" date="2022-07" db="EMBL/GenBank/DDBJ databases">
        <title>Isolation, identification, and degradation of a PFOSA degrading strain from sewage treatment plant.</title>
        <authorList>
            <person name="Zhang L."/>
            <person name="Huo Y."/>
        </authorList>
    </citation>
    <scope>NUCLEOTIDE SEQUENCE</scope>
    <source>
        <strain evidence="1">C1</strain>
    </source>
</reference>
<protein>
    <submittedName>
        <fullName evidence="1">Uncharacterized protein</fullName>
    </submittedName>
</protein>
<evidence type="ECO:0000313" key="2">
    <source>
        <dbReference type="Proteomes" id="UP001059844"/>
    </source>
</evidence>
<accession>A0ABY5IXJ4</accession>
<proteinExistence type="predicted"/>
<evidence type="ECO:0000313" key="1">
    <source>
        <dbReference type="EMBL" id="UUC47156.1"/>
    </source>
</evidence>